<feature type="domain" description="Integrase catalytic" evidence="2">
    <location>
        <begin position="154"/>
        <end position="358"/>
    </location>
</feature>
<keyword evidence="3" id="KW-0614">Plasmid</keyword>
<dbReference type="SUPFAM" id="SSF53098">
    <property type="entry name" value="Ribonuclease H-like"/>
    <property type="match status" value="1"/>
</dbReference>
<dbReference type="GO" id="GO:0003676">
    <property type="term" value="F:nucleic acid binding"/>
    <property type="evidence" value="ECO:0007669"/>
    <property type="project" value="InterPro"/>
</dbReference>
<dbReference type="Proteomes" id="UP000325811">
    <property type="component" value="Plasmid pI"/>
</dbReference>
<name>A0A5Q4ZI34_9BURK</name>
<dbReference type="InterPro" id="IPR036397">
    <property type="entry name" value="RNaseH_sf"/>
</dbReference>
<geneLocation type="plasmid" evidence="3 4">
    <name>pI</name>
</geneLocation>
<dbReference type="Gene3D" id="3.30.420.10">
    <property type="entry name" value="Ribonuclease H-like superfamily/Ribonuclease H"/>
    <property type="match status" value="1"/>
</dbReference>
<evidence type="ECO:0000313" key="4">
    <source>
        <dbReference type="Proteomes" id="UP000325811"/>
    </source>
</evidence>
<dbReference type="AlphaFoldDB" id="A0A5Q4ZI34"/>
<dbReference type="EMBL" id="LR699555">
    <property type="protein sequence ID" value="VVD31067.1"/>
    <property type="molecule type" value="Genomic_DNA"/>
</dbReference>
<dbReference type="InterPro" id="IPR015378">
    <property type="entry name" value="Transposase-like_Mu_C"/>
</dbReference>
<reference evidence="3 4" key="1">
    <citation type="submission" date="2019-08" db="EMBL/GenBank/DDBJ databases">
        <authorList>
            <person name="Herpell B J."/>
        </authorList>
    </citation>
    <scope>NUCLEOTIDE SEQUENCE [LARGE SCALE GENOMIC DNA]</scope>
    <source>
        <strain evidence="4">Msb3</strain>
        <plasmid evidence="3 4">pI</plasmid>
    </source>
</reference>
<feature type="region of interest" description="Disordered" evidence="1">
    <location>
        <begin position="297"/>
        <end position="317"/>
    </location>
</feature>
<keyword evidence="4" id="KW-1185">Reference proteome</keyword>
<dbReference type="Pfam" id="PF09299">
    <property type="entry name" value="Mu-transpos_C"/>
    <property type="match status" value="1"/>
</dbReference>
<dbReference type="KEGG" id="pdio:PDMSB3_0231.2"/>
<gene>
    <name evidence="3" type="ORF">PDMSB3_0231</name>
</gene>
<evidence type="ECO:0000256" key="1">
    <source>
        <dbReference type="SAM" id="MobiDB-lite"/>
    </source>
</evidence>
<dbReference type="InterPro" id="IPR012337">
    <property type="entry name" value="RNaseH-like_sf"/>
</dbReference>
<dbReference type="PROSITE" id="PS50994">
    <property type="entry name" value="INTEGRASE"/>
    <property type="match status" value="1"/>
</dbReference>
<evidence type="ECO:0000259" key="2">
    <source>
        <dbReference type="PROSITE" id="PS50994"/>
    </source>
</evidence>
<protein>
    <submittedName>
        <fullName evidence="3">Integrase core domain protein</fullName>
    </submittedName>
</protein>
<proteinExistence type="predicted"/>
<dbReference type="GO" id="GO:0015074">
    <property type="term" value="P:DNA integration"/>
    <property type="evidence" value="ECO:0007669"/>
    <property type="project" value="InterPro"/>
</dbReference>
<sequence length="542" mass="61263">MTALQETDSRAAKVAGILRPLGRGPLSKKLAVVAANLLGVHWTTVYRLRRKFLANPVASAVAPKRRGPSKGDRRLGRAVDTVIDEVVHVWLPTQRQLAHPATDLVLEVRRRCELAGLQPPSRTTIGRRWAQHREADALKRAAAPDALTAPGSLVAKYPLEIVQVDHTQADVVLVSEYDRKVIGRPWLTIALDVATRCVLSFYVGMDRPGAATVGLLLTRAALSKAPWLAKIEADAEWPMRGIPRVLHLDNAAEFKSRALRSGCREFGIHLMYRPVGRPHFGGHIERLNRTLMERVRGLPGATGSSPKGRKARQSEKTASLTLREFEQWLAIEIARRYHHVPHRGLLGATPADTWRMLARNPDPRQLPASTDAELRFLIRFLPVAQRKIQADGLTLFHVRYWHPIFVAWRQTRRAVTVRYHPEDLSRVFVTAGSGEYLEVRYADMRRPAISLFEHRAALQAIRSEGQRTVSEAMIFRTIEEQRRVIAKARQITARARRRSRKKNVPLEELLDRIVPFRGETTEQQAETVDYAAPVQAFDVEQW</sequence>
<evidence type="ECO:0000313" key="3">
    <source>
        <dbReference type="EMBL" id="VVD31067.1"/>
    </source>
</evidence>
<organism evidence="3 4">
    <name type="scientific">Paraburkholderia dioscoreae</name>
    <dbReference type="NCBI Taxonomy" id="2604047"/>
    <lineage>
        <taxon>Bacteria</taxon>
        <taxon>Pseudomonadati</taxon>
        <taxon>Pseudomonadota</taxon>
        <taxon>Betaproteobacteria</taxon>
        <taxon>Burkholderiales</taxon>
        <taxon>Burkholderiaceae</taxon>
        <taxon>Paraburkholderia</taxon>
    </lineage>
</organism>
<accession>A0A5Q4ZI34</accession>
<dbReference type="InterPro" id="IPR001584">
    <property type="entry name" value="Integrase_cat-core"/>
</dbReference>